<evidence type="ECO:0000256" key="1">
    <source>
        <dbReference type="ARBA" id="ARBA00023015"/>
    </source>
</evidence>
<dbReference type="AlphaFoldDB" id="A0A4R5PLA7"/>
<dbReference type="InterPro" id="IPR018062">
    <property type="entry name" value="HTH_AraC-typ_CS"/>
</dbReference>
<dbReference type="GO" id="GO:0043565">
    <property type="term" value="F:sequence-specific DNA binding"/>
    <property type="evidence" value="ECO:0007669"/>
    <property type="project" value="InterPro"/>
</dbReference>
<evidence type="ECO:0000313" key="5">
    <source>
        <dbReference type="EMBL" id="TDH37649.1"/>
    </source>
</evidence>
<feature type="domain" description="HTH araC/xylS-type" evidence="4">
    <location>
        <begin position="53"/>
        <end position="151"/>
    </location>
</feature>
<evidence type="ECO:0000313" key="6">
    <source>
        <dbReference type="Proteomes" id="UP000295131"/>
    </source>
</evidence>
<sequence>MALASLIAREIESDQPFHERHLDGLVDGFLTLLFDIRLEPERRRPALSEAQLRQAMAYIDAHCLETIRLSDLAGEVGLSETYFSHAFKAAAGVSPHRWVMQERVRRAQTLLREGDQPVSWVAAQCGFADQAHFSRVFRSVTGMTPGAWKREQ</sequence>
<dbReference type="PANTHER" id="PTHR46796:SF14">
    <property type="entry name" value="TRANSCRIPTIONAL REGULATORY PROTEIN"/>
    <property type="match status" value="1"/>
</dbReference>
<keyword evidence="6" id="KW-1185">Reference proteome</keyword>
<evidence type="ECO:0000259" key="4">
    <source>
        <dbReference type="PROSITE" id="PS01124"/>
    </source>
</evidence>
<gene>
    <name evidence="5" type="ORF">E2A64_00425</name>
</gene>
<reference evidence="5 6" key="1">
    <citation type="journal article" date="2013" name="Int. J. Syst. Evol. Microbiol.">
        <title>Hoeflea suaedae sp. nov., an endophytic bacterium isolated from the root of the halophyte Suaeda maritima.</title>
        <authorList>
            <person name="Chung E.J."/>
            <person name="Park J.A."/>
            <person name="Pramanik P."/>
            <person name="Bibi F."/>
            <person name="Jeon C.O."/>
            <person name="Chung Y.R."/>
        </authorList>
    </citation>
    <scope>NUCLEOTIDE SEQUENCE [LARGE SCALE GENOMIC DNA]</scope>
    <source>
        <strain evidence="5 6">YC6898</strain>
    </source>
</reference>
<keyword evidence="3" id="KW-0804">Transcription</keyword>
<dbReference type="EMBL" id="SMSI01000001">
    <property type="protein sequence ID" value="TDH37649.1"/>
    <property type="molecule type" value="Genomic_DNA"/>
</dbReference>
<dbReference type="Pfam" id="PF12833">
    <property type="entry name" value="HTH_18"/>
    <property type="match status" value="1"/>
</dbReference>
<name>A0A4R5PLA7_9HYPH</name>
<dbReference type="PANTHER" id="PTHR46796">
    <property type="entry name" value="HTH-TYPE TRANSCRIPTIONAL ACTIVATOR RHAS-RELATED"/>
    <property type="match status" value="1"/>
</dbReference>
<evidence type="ECO:0000256" key="3">
    <source>
        <dbReference type="ARBA" id="ARBA00023163"/>
    </source>
</evidence>
<dbReference type="Proteomes" id="UP000295131">
    <property type="component" value="Unassembled WGS sequence"/>
</dbReference>
<dbReference type="PROSITE" id="PS01124">
    <property type="entry name" value="HTH_ARAC_FAMILY_2"/>
    <property type="match status" value="1"/>
</dbReference>
<proteinExistence type="predicted"/>
<accession>A0A4R5PLA7</accession>
<protein>
    <submittedName>
        <fullName evidence="5">AraC family transcriptional regulator</fullName>
    </submittedName>
</protein>
<dbReference type="RefSeq" id="WP_133282487.1">
    <property type="nucleotide sequence ID" value="NZ_SMSI01000001.1"/>
</dbReference>
<evidence type="ECO:0000256" key="2">
    <source>
        <dbReference type="ARBA" id="ARBA00023125"/>
    </source>
</evidence>
<dbReference type="InterPro" id="IPR009057">
    <property type="entry name" value="Homeodomain-like_sf"/>
</dbReference>
<dbReference type="Gene3D" id="1.10.10.60">
    <property type="entry name" value="Homeodomain-like"/>
    <property type="match status" value="2"/>
</dbReference>
<dbReference type="GO" id="GO:0003700">
    <property type="term" value="F:DNA-binding transcription factor activity"/>
    <property type="evidence" value="ECO:0007669"/>
    <property type="project" value="InterPro"/>
</dbReference>
<dbReference type="OrthoDB" id="110167at2"/>
<keyword evidence="2" id="KW-0238">DNA-binding</keyword>
<keyword evidence="1" id="KW-0805">Transcription regulation</keyword>
<dbReference type="SMART" id="SM00342">
    <property type="entry name" value="HTH_ARAC"/>
    <property type="match status" value="1"/>
</dbReference>
<dbReference type="InterPro" id="IPR020449">
    <property type="entry name" value="Tscrpt_reg_AraC-type_HTH"/>
</dbReference>
<organism evidence="5 6">
    <name type="scientific">Pseudohoeflea suaedae</name>
    <dbReference type="NCBI Taxonomy" id="877384"/>
    <lineage>
        <taxon>Bacteria</taxon>
        <taxon>Pseudomonadati</taxon>
        <taxon>Pseudomonadota</taxon>
        <taxon>Alphaproteobacteria</taxon>
        <taxon>Hyphomicrobiales</taxon>
        <taxon>Rhizobiaceae</taxon>
        <taxon>Pseudohoeflea</taxon>
    </lineage>
</organism>
<dbReference type="InterPro" id="IPR018060">
    <property type="entry name" value="HTH_AraC"/>
</dbReference>
<dbReference type="PROSITE" id="PS00041">
    <property type="entry name" value="HTH_ARAC_FAMILY_1"/>
    <property type="match status" value="1"/>
</dbReference>
<dbReference type="SUPFAM" id="SSF46689">
    <property type="entry name" value="Homeodomain-like"/>
    <property type="match status" value="2"/>
</dbReference>
<comment type="caution">
    <text evidence="5">The sequence shown here is derived from an EMBL/GenBank/DDBJ whole genome shotgun (WGS) entry which is preliminary data.</text>
</comment>
<dbReference type="InterPro" id="IPR050204">
    <property type="entry name" value="AraC_XylS_family_regulators"/>
</dbReference>
<dbReference type="PRINTS" id="PR00032">
    <property type="entry name" value="HTHARAC"/>
</dbReference>